<dbReference type="PANTHER" id="PTHR46490">
    <property type="entry name" value="C-TYPE LECTIN DOMAIN FAMILY 12 MEMBER A-RELATED"/>
    <property type="match status" value="1"/>
</dbReference>
<dbReference type="GO" id="GO:0030246">
    <property type="term" value="F:carbohydrate binding"/>
    <property type="evidence" value="ECO:0007669"/>
    <property type="project" value="UniProtKB-KW"/>
</dbReference>
<dbReference type="PROSITE" id="PS50041">
    <property type="entry name" value="C_TYPE_LECTIN_2"/>
    <property type="match status" value="1"/>
</dbReference>
<reference evidence="7" key="3">
    <citation type="submission" date="2025-09" db="UniProtKB">
        <authorList>
            <consortium name="Ensembl"/>
        </authorList>
    </citation>
    <scope>IDENTIFICATION</scope>
</reference>
<dbReference type="InterPro" id="IPR033989">
    <property type="entry name" value="CD209-like_CTLD"/>
</dbReference>
<dbReference type="Gene3D" id="3.10.100.10">
    <property type="entry name" value="Mannose-Binding Protein A, subunit A"/>
    <property type="match status" value="1"/>
</dbReference>
<dbReference type="RefSeq" id="XP_037388532.1">
    <property type="nucleotide sequence ID" value="XM_037532635.1"/>
</dbReference>
<dbReference type="SUPFAM" id="SSF56436">
    <property type="entry name" value="C-type lectin-like"/>
    <property type="match status" value="1"/>
</dbReference>
<dbReference type="PANTHER" id="PTHR46490:SF6">
    <property type="entry name" value="ASIALOGLYCOPROTEIN RECEPTOR 1-LIKE-RELATED"/>
    <property type="match status" value="1"/>
</dbReference>
<dbReference type="InterPro" id="IPR016186">
    <property type="entry name" value="C-type_lectin-like/link_sf"/>
</dbReference>
<evidence type="ECO:0000256" key="1">
    <source>
        <dbReference type="ARBA" id="ARBA00022734"/>
    </source>
</evidence>
<reference evidence="7 8" key="1">
    <citation type="submission" date="2020-10" db="EMBL/GenBank/DDBJ databases">
        <title>Pygocentrus nattereri (red-bellied piranha) genome, fPygNat1, primary haplotype.</title>
        <authorList>
            <person name="Myers G."/>
            <person name="Meyer A."/>
            <person name="Karagic N."/>
            <person name="Pippel M."/>
            <person name="Winkler S."/>
            <person name="Tracey A."/>
            <person name="Wood J."/>
            <person name="Formenti G."/>
            <person name="Howe K."/>
            <person name="Fedrigo O."/>
            <person name="Jarvis E.D."/>
        </authorList>
    </citation>
    <scope>NUCLEOTIDE SEQUENCE [LARGE SCALE GENOMIC DNA]</scope>
</reference>
<keyword evidence="3" id="KW-0325">Glycoprotein</keyword>
<keyword evidence="2" id="KW-1015">Disulfide bond</keyword>
<keyword evidence="5" id="KW-1133">Transmembrane helix</keyword>
<feature type="coiled-coil region" evidence="4">
    <location>
        <begin position="110"/>
        <end position="144"/>
    </location>
</feature>
<sequence length="274" mass="32076">MSQSVYDDHLWIEELNTEDLTEMVVVYYESVDAVRGHDPNTDTEDANIKKTLRTKKKESHTADSRFYRLTAVCLGLLCVLLLTATIALWIKLYSLMTSKEQLQTNLTKERDQLQTSYTNLTIERDQLQTQRDALQKGMSELEKHINKPEWSYYNYSIYYISTETKTWKKSREDCRERGADLLIINSREEQDFIEKFRRRGQKAWIGLTDSETEGVWKWVDGSALTTKFWRSGEPNSSGDEDCVVTGHASDPVYSWANYFCNNKFVCICEKRIYE</sequence>
<accession>A0AAR2JTX0</accession>
<keyword evidence="1" id="KW-0430">Lectin</keyword>
<dbReference type="Ensembl" id="ENSPNAT00000080780.1">
    <property type="protein sequence ID" value="ENSPNAP00000053649.1"/>
    <property type="gene ID" value="ENSPNAG00000032548.1"/>
</dbReference>
<protein>
    <recommendedName>
        <fullName evidence="6">C-type lectin domain-containing protein</fullName>
    </recommendedName>
</protein>
<dbReference type="GeneTree" id="ENSGT01020000230338"/>
<keyword evidence="4" id="KW-0175">Coiled coil</keyword>
<dbReference type="SMART" id="SM00034">
    <property type="entry name" value="CLECT"/>
    <property type="match status" value="1"/>
</dbReference>
<proteinExistence type="predicted"/>
<reference evidence="7" key="2">
    <citation type="submission" date="2025-08" db="UniProtKB">
        <authorList>
            <consortium name="Ensembl"/>
        </authorList>
    </citation>
    <scope>IDENTIFICATION</scope>
</reference>
<evidence type="ECO:0000256" key="5">
    <source>
        <dbReference type="SAM" id="Phobius"/>
    </source>
</evidence>
<evidence type="ECO:0000256" key="2">
    <source>
        <dbReference type="ARBA" id="ARBA00023157"/>
    </source>
</evidence>
<dbReference type="Proteomes" id="UP001501920">
    <property type="component" value="Chromosome 22"/>
</dbReference>
<evidence type="ECO:0000256" key="4">
    <source>
        <dbReference type="SAM" id="Coils"/>
    </source>
</evidence>
<dbReference type="InterPro" id="IPR001304">
    <property type="entry name" value="C-type_lectin-like"/>
</dbReference>
<dbReference type="AlphaFoldDB" id="A0AAR2JTX0"/>
<keyword evidence="5" id="KW-0472">Membrane</keyword>
<feature type="domain" description="C-type lectin" evidence="6">
    <location>
        <begin position="153"/>
        <end position="269"/>
    </location>
</feature>
<evidence type="ECO:0000313" key="7">
    <source>
        <dbReference type="Ensembl" id="ENSPNAP00000053649.1"/>
    </source>
</evidence>
<dbReference type="Gene3D" id="1.20.5.400">
    <property type="match status" value="1"/>
</dbReference>
<dbReference type="Pfam" id="PF00059">
    <property type="entry name" value="Lectin_C"/>
    <property type="match status" value="1"/>
</dbReference>
<dbReference type="InterPro" id="IPR016187">
    <property type="entry name" value="CTDL_fold"/>
</dbReference>
<dbReference type="InterPro" id="IPR052309">
    <property type="entry name" value="C-type_Lectin_Domain_Fam1"/>
</dbReference>
<dbReference type="GeneID" id="108416595"/>
<evidence type="ECO:0000313" key="8">
    <source>
        <dbReference type="Proteomes" id="UP001501920"/>
    </source>
</evidence>
<organism evidence="7 8">
    <name type="scientific">Pygocentrus nattereri</name>
    <name type="common">Red-bellied piranha</name>
    <dbReference type="NCBI Taxonomy" id="42514"/>
    <lineage>
        <taxon>Eukaryota</taxon>
        <taxon>Metazoa</taxon>
        <taxon>Chordata</taxon>
        <taxon>Craniata</taxon>
        <taxon>Vertebrata</taxon>
        <taxon>Euteleostomi</taxon>
        <taxon>Actinopterygii</taxon>
        <taxon>Neopterygii</taxon>
        <taxon>Teleostei</taxon>
        <taxon>Ostariophysi</taxon>
        <taxon>Characiformes</taxon>
        <taxon>Characoidei</taxon>
        <taxon>Pygocentrus</taxon>
    </lineage>
</organism>
<feature type="transmembrane region" description="Helical" evidence="5">
    <location>
        <begin position="66"/>
        <end position="90"/>
    </location>
</feature>
<evidence type="ECO:0000259" key="6">
    <source>
        <dbReference type="PROSITE" id="PS50041"/>
    </source>
</evidence>
<dbReference type="CDD" id="cd03590">
    <property type="entry name" value="CLECT_DC-SIGN_like"/>
    <property type="match status" value="1"/>
</dbReference>
<keyword evidence="8" id="KW-1185">Reference proteome</keyword>
<evidence type="ECO:0000256" key="3">
    <source>
        <dbReference type="ARBA" id="ARBA00023180"/>
    </source>
</evidence>
<keyword evidence="5" id="KW-0812">Transmembrane</keyword>
<name>A0AAR2JTX0_PYGNA</name>